<evidence type="ECO:0000313" key="1">
    <source>
        <dbReference type="EMBL" id="KAK9867599.1"/>
    </source>
</evidence>
<name>A0AAW1TGY7_9CHLO</name>
<accession>A0AAW1TGY7</accession>
<dbReference type="Proteomes" id="UP001485043">
    <property type="component" value="Unassembled WGS sequence"/>
</dbReference>
<dbReference type="Gene3D" id="1.20.1270.60">
    <property type="entry name" value="Arfaptin homology (AH) domain/BAR domain"/>
    <property type="match status" value="1"/>
</dbReference>
<sequence length="165" mass="18899">MGWGDRFKEKMRQGTHISKDLHHFKGTDNDRVKQMLKEADDFAARLKSFLKHVDASTASTAKLINSTHKTMTTPLPRVYEREGESNKAVPTATADHSSGSIRVNELTAITQKLESDLKMEVYAPIDRWLDVHKEFSGKLSQLENRRLEFDNARRLHGRAELVRLI</sequence>
<organism evidence="1 2">
    <name type="scientific">Apatococcus fuscideae</name>
    <dbReference type="NCBI Taxonomy" id="2026836"/>
    <lineage>
        <taxon>Eukaryota</taxon>
        <taxon>Viridiplantae</taxon>
        <taxon>Chlorophyta</taxon>
        <taxon>core chlorophytes</taxon>
        <taxon>Trebouxiophyceae</taxon>
        <taxon>Chlorellales</taxon>
        <taxon>Chlorellaceae</taxon>
        <taxon>Apatococcus</taxon>
    </lineage>
</organism>
<keyword evidence="2" id="KW-1185">Reference proteome</keyword>
<evidence type="ECO:0000313" key="2">
    <source>
        <dbReference type="Proteomes" id="UP001485043"/>
    </source>
</evidence>
<evidence type="ECO:0008006" key="3">
    <source>
        <dbReference type="Google" id="ProtNLM"/>
    </source>
</evidence>
<reference evidence="1 2" key="1">
    <citation type="journal article" date="2024" name="Nat. Commun.">
        <title>Phylogenomics reveals the evolutionary origins of lichenization in chlorophyte algae.</title>
        <authorList>
            <person name="Puginier C."/>
            <person name="Libourel C."/>
            <person name="Otte J."/>
            <person name="Skaloud P."/>
            <person name="Haon M."/>
            <person name="Grisel S."/>
            <person name="Petersen M."/>
            <person name="Berrin J.G."/>
            <person name="Delaux P.M."/>
            <person name="Dal Grande F."/>
            <person name="Keller J."/>
        </authorList>
    </citation>
    <scope>NUCLEOTIDE SEQUENCE [LARGE SCALE GENOMIC DNA]</scope>
    <source>
        <strain evidence="1 2">SAG 2523</strain>
    </source>
</reference>
<dbReference type="AlphaFoldDB" id="A0AAW1TGY7"/>
<dbReference type="EMBL" id="JALJOV010000076">
    <property type="protein sequence ID" value="KAK9867599.1"/>
    <property type="molecule type" value="Genomic_DNA"/>
</dbReference>
<comment type="caution">
    <text evidence="1">The sequence shown here is derived from an EMBL/GenBank/DDBJ whole genome shotgun (WGS) entry which is preliminary data.</text>
</comment>
<dbReference type="SUPFAM" id="SSF103657">
    <property type="entry name" value="BAR/IMD domain-like"/>
    <property type="match status" value="1"/>
</dbReference>
<gene>
    <name evidence="1" type="ORF">WJX84_004691</name>
</gene>
<dbReference type="InterPro" id="IPR027267">
    <property type="entry name" value="AH/BAR_dom_sf"/>
</dbReference>
<protein>
    <recommendedName>
        <fullName evidence="3">BAR domain-containing protein</fullName>
    </recommendedName>
</protein>
<proteinExistence type="predicted"/>